<comment type="caution">
    <text evidence="3">The sequence shown here is derived from an EMBL/GenBank/DDBJ whole genome shotgun (WGS) entry which is preliminary data.</text>
</comment>
<evidence type="ECO:0000313" key="3">
    <source>
        <dbReference type="EMBL" id="MBG6140707.1"/>
    </source>
</evidence>
<reference evidence="3" key="1">
    <citation type="submission" date="2020-11" db="EMBL/GenBank/DDBJ databases">
        <title>Sequencing the genomes of 1000 actinobacteria strains.</title>
        <authorList>
            <person name="Klenk H.-P."/>
        </authorList>
    </citation>
    <scope>NUCLEOTIDE SEQUENCE</scope>
    <source>
        <strain evidence="3">DSM 45356</strain>
    </source>
</reference>
<dbReference type="CDD" id="cd04496">
    <property type="entry name" value="SSB_OBF"/>
    <property type="match status" value="1"/>
</dbReference>
<organism evidence="3 4">
    <name type="scientific">Longispora fulva</name>
    <dbReference type="NCBI Taxonomy" id="619741"/>
    <lineage>
        <taxon>Bacteria</taxon>
        <taxon>Bacillati</taxon>
        <taxon>Actinomycetota</taxon>
        <taxon>Actinomycetes</taxon>
        <taxon>Micromonosporales</taxon>
        <taxon>Micromonosporaceae</taxon>
        <taxon>Longispora</taxon>
    </lineage>
</organism>
<dbReference type="GO" id="GO:0006260">
    <property type="term" value="P:DNA replication"/>
    <property type="evidence" value="ECO:0007669"/>
    <property type="project" value="InterPro"/>
</dbReference>
<dbReference type="PANTHER" id="PTHR10302">
    <property type="entry name" value="SINGLE-STRANDED DNA-BINDING PROTEIN"/>
    <property type="match status" value="1"/>
</dbReference>
<dbReference type="InterPro" id="IPR012340">
    <property type="entry name" value="NA-bd_OB-fold"/>
</dbReference>
<dbReference type="InterPro" id="IPR000424">
    <property type="entry name" value="Primosome_PriB/ssb"/>
</dbReference>
<evidence type="ECO:0000256" key="1">
    <source>
        <dbReference type="ARBA" id="ARBA00023125"/>
    </source>
</evidence>
<proteinExistence type="predicted"/>
<gene>
    <name evidence="3" type="ORF">IW245_006901</name>
</gene>
<dbReference type="Pfam" id="PF00436">
    <property type="entry name" value="SSB"/>
    <property type="match status" value="1"/>
</dbReference>
<accession>A0A8J7GP04</accession>
<keyword evidence="4" id="KW-1185">Reference proteome</keyword>
<dbReference type="PANTHER" id="PTHR10302:SF27">
    <property type="entry name" value="SINGLE-STRANDED DNA-BINDING PROTEIN"/>
    <property type="match status" value="1"/>
</dbReference>
<dbReference type="AlphaFoldDB" id="A0A8J7GP04"/>
<dbReference type="Gene3D" id="2.40.50.140">
    <property type="entry name" value="Nucleic acid-binding proteins"/>
    <property type="match status" value="1"/>
</dbReference>
<dbReference type="GO" id="GO:0009295">
    <property type="term" value="C:nucleoid"/>
    <property type="evidence" value="ECO:0007669"/>
    <property type="project" value="TreeGrafter"/>
</dbReference>
<dbReference type="Proteomes" id="UP000622552">
    <property type="component" value="Unassembled WGS sequence"/>
</dbReference>
<dbReference type="InterPro" id="IPR011344">
    <property type="entry name" value="ssDNA-bd"/>
</dbReference>
<evidence type="ECO:0000256" key="2">
    <source>
        <dbReference type="PROSITE-ProRule" id="PRU00252"/>
    </source>
</evidence>
<dbReference type="SUPFAM" id="SSF50249">
    <property type="entry name" value="Nucleic acid-binding proteins"/>
    <property type="match status" value="1"/>
</dbReference>
<evidence type="ECO:0000313" key="4">
    <source>
        <dbReference type="Proteomes" id="UP000622552"/>
    </source>
</evidence>
<dbReference type="PROSITE" id="PS50935">
    <property type="entry name" value="SSB"/>
    <property type="match status" value="1"/>
</dbReference>
<sequence>MFDTYVTIVGNVLSAPESRRTVRTGTAVTNFKVASTARRFDRATETWVDGDSLRVKVACWRRLGEHVATSVVQGDPVIVTGRLSTREYETEGGEKRISYELEAVAVGHDLARGTGRFARWRPAVTEMVEDGSEDEFVGGEATEALEEELGELVGV</sequence>
<dbReference type="EMBL" id="JADOUF010000001">
    <property type="protein sequence ID" value="MBG6140707.1"/>
    <property type="molecule type" value="Genomic_DNA"/>
</dbReference>
<name>A0A8J7GP04_9ACTN</name>
<dbReference type="GO" id="GO:0003697">
    <property type="term" value="F:single-stranded DNA binding"/>
    <property type="evidence" value="ECO:0007669"/>
    <property type="project" value="InterPro"/>
</dbReference>
<protein>
    <submittedName>
        <fullName evidence="3">Single-strand DNA-binding protein</fullName>
    </submittedName>
</protein>
<keyword evidence="1 2" id="KW-0238">DNA-binding</keyword>